<dbReference type="GO" id="GO:0003676">
    <property type="term" value="F:nucleic acid binding"/>
    <property type="evidence" value="ECO:0007669"/>
    <property type="project" value="InterPro"/>
</dbReference>
<accession>A0AAV5TU28</accession>
<dbReference type="InterPro" id="IPR038717">
    <property type="entry name" value="Tc1-like_DDE_dom"/>
</dbReference>
<organism evidence="2 3">
    <name type="scientific">Pristionchus entomophagus</name>
    <dbReference type="NCBI Taxonomy" id="358040"/>
    <lineage>
        <taxon>Eukaryota</taxon>
        <taxon>Metazoa</taxon>
        <taxon>Ecdysozoa</taxon>
        <taxon>Nematoda</taxon>
        <taxon>Chromadorea</taxon>
        <taxon>Rhabditida</taxon>
        <taxon>Rhabditina</taxon>
        <taxon>Diplogasteromorpha</taxon>
        <taxon>Diplogasteroidea</taxon>
        <taxon>Neodiplogasteridae</taxon>
        <taxon>Pristionchus</taxon>
    </lineage>
</organism>
<evidence type="ECO:0000313" key="2">
    <source>
        <dbReference type="EMBL" id="GMS97993.1"/>
    </source>
</evidence>
<evidence type="ECO:0000313" key="3">
    <source>
        <dbReference type="Proteomes" id="UP001432027"/>
    </source>
</evidence>
<dbReference type="Proteomes" id="UP001432027">
    <property type="component" value="Unassembled WGS sequence"/>
</dbReference>
<dbReference type="AlphaFoldDB" id="A0AAV5TU28"/>
<feature type="domain" description="Tc1-like transposase DDE" evidence="1">
    <location>
        <begin position="140"/>
        <end position="288"/>
    </location>
</feature>
<dbReference type="InterPro" id="IPR036397">
    <property type="entry name" value="RNaseH_sf"/>
</dbReference>
<dbReference type="PANTHER" id="PTHR23022">
    <property type="entry name" value="TRANSPOSABLE ELEMENT-RELATED"/>
    <property type="match status" value="1"/>
</dbReference>
<dbReference type="InterPro" id="IPR052338">
    <property type="entry name" value="Transposase_5"/>
</dbReference>
<dbReference type="Pfam" id="PF13358">
    <property type="entry name" value="DDE_3"/>
    <property type="match status" value="1"/>
</dbReference>
<protein>
    <recommendedName>
        <fullName evidence="1">Tc1-like transposase DDE domain-containing protein</fullName>
    </recommendedName>
</protein>
<dbReference type="EMBL" id="BTSX01000005">
    <property type="protein sequence ID" value="GMS97993.1"/>
    <property type="molecule type" value="Genomic_DNA"/>
</dbReference>
<evidence type="ECO:0000259" key="1">
    <source>
        <dbReference type="Pfam" id="PF13358"/>
    </source>
</evidence>
<reference evidence="2" key="1">
    <citation type="submission" date="2023-10" db="EMBL/GenBank/DDBJ databases">
        <title>Genome assembly of Pristionchus species.</title>
        <authorList>
            <person name="Yoshida K."/>
            <person name="Sommer R.J."/>
        </authorList>
    </citation>
    <scope>NUCLEOTIDE SEQUENCE</scope>
    <source>
        <strain evidence="2">RS0144</strain>
    </source>
</reference>
<dbReference type="PANTHER" id="PTHR23022:SF134">
    <property type="entry name" value="TRANSPOSABLE ELEMENT TC1 TRANSPOSASE"/>
    <property type="match status" value="1"/>
</dbReference>
<sequence>MGSEYDRVFALKDEGKSMSQIGDLYGMDRRKVKGILESLTNVKEYHPYSLIDKSKWLDIKRRIEELHEINNEVTISQVIDDIKEKYAEKIGVYCVSQVRESSGLIRKQRKYGHFVREANRPKRVEWALARKAEKEMFSNVFFADEASVEIDNKTSFVWVKACDPYAHIAERPKHPQRVMIWLAISMMGPAEIKIVGPRESFKSEDYCKVLEDFYLPAATALYGGYCRLAHDNAPVHMSAFTKTRMAEIGVEVMPWPAESPDMMPVELAFAYMKERLRSHYKPKNKAELIESILKFKDDFLTPKYCQDTIRHIHKAMNQVIDREGFPVRGSKD</sequence>
<comment type="caution">
    <text evidence="2">The sequence shown here is derived from an EMBL/GenBank/DDBJ whole genome shotgun (WGS) entry which is preliminary data.</text>
</comment>
<gene>
    <name evidence="2" type="ORF">PENTCL1PPCAC_20168</name>
</gene>
<dbReference type="Gene3D" id="3.30.420.10">
    <property type="entry name" value="Ribonuclease H-like superfamily/Ribonuclease H"/>
    <property type="match status" value="1"/>
</dbReference>
<name>A0AAV5TU28_9BILA</name>
<proteinExistence type="predicted"/>
<keyword evidence="3" id="KW-1185">Reference proteome</keyword>